<feature type="transmembrane region" description="Helical" evidence="1">
    <location>
        <begin position="12"/>
        <end position="32"/>
    </location>
</feature>
<comment type="caution">
    <text evidence="2">The sequence shown here is derived from an EMBL/GenBank/DDBJ whole genome shotgun (WGS) entry which is preliminary data.</text>
</comment>
<dbReference type="AlphaFoldDB" id="A0AAP2CI92"/>
<name>A0AAP2CI92_9BACT</name>
<accession>A0AAP2CI92</accession>
<keyword evidence="1" id="KW-0812">Transmembrane</keyword>
<proteinExistence type="predicted"/>
<feature type="transmembrane region" description="Helical" evidence="1">
    <location>
        <begin position="44"/>
        <end position="63"/>
    </location>
</feature>
<reference evidence="2 3" key="1">
    <citation type="submission" date="2021-05" db="EMBL/GenBank/DDBJ databases">
        <authorList>
            <person name="Zhang Z.D."/>
            <person name="Osman G."/>
        </authorList>
    </citation>
    <scope>NUCLEOTIDE SEQUENCE [LARGE SCALE GENOMIC DNA]</scope>
    <source>
        <strain evidence="2 3">KCTC 32217</strain>
    </source>
</reference>
<evidence type="ECO:0000256" key="1">
    <source>
        <dbReference type="SAM" id="Phobius"/>
    </source>
</evidence>
<keyword evidence="1" id="KW-0472">Membrane</keyword>
<keyword evidence="3" id="KW-1185">Reference proteome</keyword>
<protein>
    <submittedName>
        <fullName evidence="2">Uncharacterized protein</fullName>
    </submittedName>
</protein>
<dbReference type="RefSeq" id="WP_213945042.1">
    <property type="nucleotide sequence ID" value="NZ_JAHBGI010000001.1"/>
</dbReference>
<gene>
    <name evidence="2" type="ORF">KI659_09130</name>
</gene>
<keyword evidence="1" id="KW-1133">Transmembrane helix</keyword>
<dbReference type="Proteomes" id="UP001319104">
    <property type="component" value="Unassembled WGS sequence"/>
</dbReference>
<evidence type="ECO:0000313" key="2">
    <source>
        <dbReference type="EMBL" id="MBS9524174.1"/>
    </source>
</evidence>
<evidence type="ECO:0000313" key="3">
    <source>
        <dbReference type="Proteomes" id="UP001319104"/>
    </source>
</evidence>
<dbReference type="EMBL" id="JAHCMY010000004">
    <property type="protein sequence ID" value="MBS9524174.1"/>
    <property type="molecule type" value="Genomic_DNA"/>
</dbReference>
<sequence length="64" mass="7350">MIEALIILVKILFYFSLINLAAGFVKPVYALWFLDRSNRLKVIWIYGSAAVILFLCKTMLQLLA</sequence>
<organism evidence="2 3">
    <name type="scientific">Litoribacter ruber</name>
    <dbReference type="NCBI Taxonomy" id="702568"/>
    <lineage>
        <taxon>Bacteria</taxon>
        <taxon>Pseudomonadati</taxon>
        <taxon>Bacteroidota</taxon>
        <taxon>Cytophagia</taxon>
        <taxon>Cytophagales</taxon>
        <taxon>Cyclobacteriaceae</taxon>
        <taxon>Litoribacter</taxon>
    </lineage>
</organism>